<sequence length="458" mass="51782">MVRYKADEEPRQWCHGVMDPYSLLKVKLRKEFVGFVRCVRILSPFGVQQQMEARLLDYSPTDSSFVLKKRSIKGRKPYDTTTLSDAQLRGTKKVAGGFEESKNEMLKTTANSSNRRKAVETSSCQSVSSQLDECQEETDEEDVVDQKVEHALMYIGRKVDAVKKDSAMQKNASTVKKPYSMRHSTRMTEKKSTETMVNKDSRKAVKIDSFMDDELISLCTITNLLYDQCSAENTNAVVEDPKGMAGRIEGIRTRCPRSGAGGREPESVFPPKNSRLAGAQLSQPSLAQRWSDTKNYQEEATTGFDGIRDAYSWELFPSRCIYLLNLFDDSECGSRVPVNQRTPVEAFLPIDSNSVKGFPKDPKDAGPPKARNKRFLVPLAYLRHPSFQALLNLAQDEFGDAHPMGGRENMVQSISLLYFPNRKQLRTLPMYGSEHVLMHMKTNNCFIEVSKNLMDPSF</sequence>
<dbReference type="Proteomes" id="UP000245207">
    <property type="component" value="Unassembled WGS sequence"/>
</dbReference>
<keyword evidence="3" id="KW-1185">Reference proteome</keyword>
<accession>A0A2U1MKM2</accession>
<comment type="similarity">
    <text evidence="1">Belongs to the ARG7 family.</text>
</comment>
<dbReference type="GO" id="GO:0009733">
    <property type="term" value="P:response to auxin"/>
    <property type="evidence" value="ECO:0007669"/>
    <property type="project" value="InterPro"/>
</dbReference>
<organism evidence="2 3">
    <name type="scientific">Artemisia annua</name>
    <name type="common">Sweet wormwood</name>
    <dbReference type="NCBI Taxonomy" id="35608"/>
    <lineage>
        <taxon>Eukaryota</taxon>
        <taxon>Viridiplantae</taxon>
        <taxon>Streptophyta</taxon>
        <taxon>Embryophyta</taxon>
        <taxon>Tracheophyta</taxon>
        <taxon>Spermatophyta</taxon>
        <taxon>Magnoliopsida</taxon>
        <taxon>eudicotyledons</taxon>
        <taxon>Gunneridae</taxon>
        <taxon>Pentapetalae</taxon>
        <taxon>asterids</taxon>
        <taxon>campanulids</taxon>
        <taxon>Asterales</taxon>
        <taxon>Asteraceae</taxon>
        <taxon>Asteroideae</taxon>
        <taxon>Anthemideae</taxon>
        <taxon>Artemisiinae</taxon>
        <taxon>Artemisia</taxon>
    </lineage>
</organism>
<protein>
    <submittedName>
        <fullName evidence="2">Uncharacterized protein</fullName>
    </submittedName>
</protein>
<evidence type="ECO:0000313" key="3">
    <source>
        <dbReference type="Proteomes" id="UP000245207"/>
    </source>
</evidence>
<comment type="caution">
    <text evidence="2">The sequence shown here is derived from an EMBL/GenBank/DDBJ whole genome shotgun (WGS) entry which is preliminary data.</text>
</comment>
<dbReference type="AlphaFoldDB" id="A0A2U1MKM2"/>
<gene>
    <name evidence="2" type="ORF">CTI12_AA369430</name>
</gene>
<dbReference type="EMBL" id="PKPP01005014">
    <property type="protein sequence ID" value="PWA61813.1"/>
    <property type="molecule type" value="Genomic_DNA"/>
</dbReference>
<dbReference type="OrthoDB" id="1916794at2759"/>
<proteinExistence type="inferred from homology"/>
<name>A0A2U1MKM2_ARTAN</name>
<evidence type="ECO:0000256" key="1">
    <source>
        <dbReference type="ARBA" id="ARBA00006974"/>
    </source>
</evidence>
<evidence type="ECO:0000313" key="2">
    <source>
        <dbReference type="EMBL" id="PWA61813.1"/>
    </source>
</evidence>
<dbReference type="Pfam" id="PF02519">
    <property type="entry name" value="Auxin_inducible"/>
    <property type="match status" value="1"/>
</dbReference>
<dbReference type="InterPro" id="IPR003676">
    <property type="entry name" value="SAUR_fam"/>
</dbReference>
<reference evidence="2 3" key="1">
    <citation type="journal article" date="2018" name="Mol. Plant">
        <title>The genome of Artemisia annua provides insight into the evolution of Asteraceae family and artemisinin biosynthesis.</title>
        <authorList>
            <person name="Shen Q."/>
            <person name="Zhang L."/>
            <person name="Liao Z."/>
            <person name="Wang S."/>
            <person name="Yan T."/>
            <person name="Shi P."/>
            <person name="Liu M."/>
            <person name="Fu X."/>
            <person name="Pan Q."/>
            <person name="Wang Y."/>
            <person name="Lv Z."/>
            <person name="Lu X."/>
            <person name="Zhang F."/>
            <person name="Jiang W."/>
            <person name="Ma Y."/>
            <person name="Chen M."/>
            <person name="Hao X."/>
            <person name="Li L."/>
            <person name="Tang Y."/>
            <person name="Lv G."/>
            <person name="Zhou Y."/>
            <person name="Sun X."/>
            <person name="Brodelius P.E."/>
            <person name="Rose J.K.C."/>
            <person name="Tang K."/>
        </authorList>
    </citation>
    <scope>NUCLEOTIDE SEQUENCE [LARGE SCALE GENOMIC DNA]</scope>
    <source>
        <strain evidence="3">cv. Huhao1</strain>
        <tissue evidence="2">Leaf</tissue>
    </source>
</reference>